<evidence type="ECO:0000313" key="5">
    <source>
        <dbReference type="EMBL" id="KAJ8921788.1"/>
    </source>
</evidence>
<sequence>MNTRKKRLLKNNVAVSGEALDSSMDSMEETRFRKRNQKLAMRLAEKLHFSYNEIECLLLIYYKLQKGSKDFKQGVDKTQFRDVLHCALDMTDDYLMDRIFYTLDKGPSSFMTMETWATSLSLFLRGTLDEKINYCFSVYDAMGEGILGRETMFHLMKNSLLSLSSDEDAEDTAKDLIEVITKKMDIDRDGKISYNDFKQTVLKQPMLLEAFGKCLPSRPDVHTFLSTFVQKVGKM</sequence>
<proteinExistence type="predicted"/>
<dbReference type="PANTHER" id="PTHR23055:SF190">
    <property type="entry name" value="AT17667P-RELATED"/>
    <property type="match status" value="1"/>
</dbReference>
<dbReference type="PROSITE" id="PS00018">
    <property type="entry name" value="EF_HAND_1"/>
    <property type="match status" value="1"/>
</dbReference>
<evidence type="ECO:0000256" key="2">
    <source>
        <dbReference type="ARBA" id="ARBA00022737"/>
    </source>
</evidence>
<dbReference type="Gene3D" id="1.10.238.10">
    <property type="entry name" value="EF-hand"/>
    <property type="match status" value="1"/>
</dbReference>
<dbReference type="SUPFAM" id="SSF47473">
    <property type="entry name" value="EF-hand"/>
    <property type="match status" value="1"/>
</dbReference>
<evidence type="ECO:0000256" key="1">
    <source>
        <dbReference type="ARBA" id="ARBA00022723"/>
    </source>
</evidence>
<dbReference type="InterPro" id="IPR018247">
    <property type="entry name" value="EF_Hand_1_Ca_BS"/>
</dbReference>
<feature type="domain" description="EF-hand" evidence="4">
    <location>
        <begin position="172"/>
        <end position="207"/>
    </location>
</feature>
<name>A0AAV8W550_9CUCU</name>
<dbReference type="GO" id="GO:0005509">
    <property type="term" value="F:calcium ion binding"/>
    <property type="evidence" value="ECO:0007669"/>
    <property type="project" value="InterPro"/>
</dbReference>
<gene>
    <name evidence="5" type="ORF">NQ315_008414</name>
</gene>
<evidence type="ECO:0000256" key="3">
    <source>
        <dbReference type="ARBA" id="ARBA00022837"/>
    </source>
</evidence>
<dbReference type="EMBL" id="JANEYG010000008">
    <property type="protein sequence ID" value="KAJ8921788.1"/>
    <property type="molecule type" value="Genomic_DNA"/>
</dbReference>
<keyword evidence="2" id="KW-0677">Repeat</keyword>
<keyword evidence="6" id="KW-1185">Reference proteome</keyword>
<keyword evidence="1" id="KW-0479">Metal-binding</keyword>
<organism evidence="5 6">
    <name type="scientific">Exocentrus adspersus</name>
    <dbReference type="NCBI Taxonomy" id="1586481"/>
    <lineage>
        <taxon>Eukaryota</taxon>
        <taxon>Metazoa</taxon>
        <taxon>Ecdysozoa</taxon>
        <taxon>Arthropoda</taxon>
        <taxon>Hexapoda</taxon>
        <taxon>Insecta</taxon>
        <taxon>Pterygota</taxon>
        <taxon>Neoptera</taxon>
        <taxon>Endopterygota</taxon>
        <taxon>Coleoptera</taxon>
        <taxon>Polyphaga</taxon>
        <taxon>Cucujiformia</taxon>
        <taxon>Chrysomeloidea</taxon>
        <taxon>Cerambycidae</taxon>
        <taxon>Lamiinae</taxon>
        <taxon>Acanthocinini</taxon>
        <taxon>Exocentrus</taxon>
    </lineage>
</organism>
<evidence type="ECO:0000313" key="6">
    <source>
        <dbReference type="Proteomes" id="UP001159042"/>
    </source>
</evidence>
<dbReference type="Proteomes" id="UP001159042">
    <property type="component" value="Unassembled WGS sequence"/>
</dbReference>
<dbReference type="InterPro" id="IPR011992">
    <property type="entry name" value="EF-hand-dom_pair"/>
</dbReference>
<dbReference type="InterPro" id="IPR028846">
    <property type="entry name" value="Recoverin"/>
</dbReference>
<dbReference type="PANTHER" id="PTHR23055">
    <property type="entry name" value="CALCIUM BINDING PROTEINS"/>
    <property type="match status" value="1"/>
</dbReference>
<dbReference type="AlphaFoldDB" id="A0AAV8W550"/>
<dbReference type="Pfam" id="PF13499">
    <property type="entry name" value="EF-hand_7"/>
    <property type="match status" value="1"/>
</dbReference>
<dbReference type="InterPro" id="IPR002048">
    <property type="entry name" value="EF_hand_dom"/>
</dbReference>
<reference evidence="5 6" key="1">
    <citation type="journal article" date="2023" name="Insect Mol. Biol.">
        <title>Genome sequencing provides insights into the evolution of gene families encoding plant cell wall-degrading enzymes in longhorned beetles.</title>
        <authorList>
            <person name="Shin N.R."/>
            <person name="Okamura Y."/>
            <person name="Kirsch R."/>
            <person name="Pauchet Y."/>
        </authorList>
    </citation>
    <scope>NUCLEOTIDE SEQUENCE [LARGE SCALE GENOMIC DNA]</scope>
    <source>
        <strain evidence="5">EAD_L_NR</strain>
    </source>
</reference>
<comment type="caution">
    <text evidence="5">The sequence shown here is derived from an EMBL/GenBank/DDBJ whole genome shotgun (WGS) entry which is preliminary data.</text>
</comment>
<protein>
    <recommendedName>
        <fullName evidence="4">EF-hand domain-containing protein</fullName>
    </recommendedName>
</protein>
<keyword evidence="3" id="KW-0106">Calcium</keyword>
<dbReference type="PROSITE" id="PS50222">
    <property type="entry name" value="EF_HAND_2"/>
    <property type="match status" value="1"/>
</dbReference>
<evidence type="ECO:0000259" key="4">
    <source>
        <dbReference type="PROSITE" id="PS50222"/>
    </source>
</evidence>
<accession>A0AAV8W550</accession>